<organism evidence="3 4">
    <name type="scientific">Schizopora paradoxa</name>
    <dbReference type="NCBI Taxonomy" id="27342"/>
    <lineage>
        <taxon>Eukaryota</taxon>
        <taxon>Fungi</taxon>
        <taxon>Dikarya</taxon>
        <taxon>Basidiomycota</taxon>
        <taxon>Agaricomycotina</taxon>
        <taxon>Agaricomycetes</taxon>
        <taxon>Hymenochaetales</taxon>
        <taxon>Schizoporaceae</taxon>
        <taxon>Schizopora</taxon>
    </lineage>
</organism>
<feature type="domain" description="DUF6534" evidence="2">
    <location>
        <begin position="136"/>
        <end position="221"/>
    </location>
</feature>
<dbReference type="PANTHER" id="PTHR40465:SF1">
    <property type="entry name" value="DUF6534 DOMAIN-CONTAINING PROTEIN"/>
    <property type="match status" value="1"/>
</dbReference>
<accession>A0A0H2R477</accession>
<feature type="transmembrane region" description="Helical" evidence="1">
    <location>
        <begin position="58"/>
        <end position="76"/>
    </location>
</feature>
<dbReference type="InParanoid" id="A0A0H2R477"/>
<keyword evidence="1" id="KW-1133">Transmembrane helix</keyword>
<keyword evidence="4" id="KW-1185">Reference proteome</keyword>
<dbReference type="AlphaFoldDB" id="A0A0H2R477"/>
<evidence type="ECO:0000313" key="4">
    <source>
        <dbReference type="Proteomes" id="UP000053477"/>
    </source>
</evidence>
<feature type="transmembrane region" description="Helical" evidence="1">
    <location>
        <begin position="20"/>
        <end position="38"/>
    </location>
</feature>
<dbReference type="OrthoDB" id="3223377at2759"/>
<evidence type="ECO:0000259" key="2">
    <source>
        <dbReference type="Pfam" id="PF20152"/>
    </source>
</evidence>
<dbReference type="InterPro" id="IPR045339">
    <property type="entry name" value="DUF6534"/>
</dbReference>
<dbReference type="PANTHER" id="PTHR40465">
    <property type="entry name" value="CHROMOSOME 1, WHOLE GENOME SHOTGUN SEQUENCE"/>
    <property type="match status" value="1"/>
</dbReference>
<reference evidence="3 4" key="1">
    <citation type="submission" date="2015-04" db="EMBL/GenBank/DDBJ databases">
        <title>Complete genome sequence of Schizopora paradoxa KUC8140, a cosmopolitan wood degrader in East Asia.</title>
        <authorList>
            <consortium name="DOE Joint Genome Institute"/>
            <person name="Min B."/>
            <person name="Park H."/>
            <person name="Jang Y."/>
            <person name="Kim J.-J."/>
            <person name="Kim K.H."/>
            <person name="Pangilinan J."/>
            <person name="Lipzen A."/>
            <person name="Riley R."/>
            <person name="Grigoriev I.V."/>
            <person name="Spatafora J.W."/>
            <person name="Choi I.-G."/>
        </authorList>
    </citation>
    <scope>NUCLEOTIDE SEQUENCE [LARGE SCALE GENOMIC DNA]</scope>
    <source>
        <strain evidence="3 4">KUC8140</strain>
    </source>
</reference>
<gene>
    <name evidence="3" type="ORF">SCHPADRAFT_683320</name>
</gene>
<feature type="transmembrane region" description="Helical" evidence="1">
    <location>
        <begin position="198"/>
        <end position="218"/>
    </location>
</feature>
<keyword evidence="1" id="KW-0472">Membrane</keyword>
<feature type="transmembrane region" description="Helical" evidence="1">
    <location>
        <begin position="88"/>
        <end position="109"/>
    </location>
</feature>
<evidence type="ECO:0000256" key="1">
    <source>
        <dbReference type="SAM" id="Phobius"/>
    </source>
</evidence>
<protein>
    <recommendedName>
        <fullName evidence="2">DUF6534 domain-containing protein</fullName>
    </recommendedName>
</protein>
<proteinExistence type="predicted"/>
<keyword evidence="1" id="KW-0812">Transmembrane</keyword>
<dbReference type="Pfam" id="PF20152">
    <property type="entry name" value="DUF6534"/>
    <property type="match status" value="1"/>
</dbReference>
<dbReference type="Proteomes" id="UP000053477">
    <property type="component" value="Unassembled WGS sequence"/>
</dbReference>
<dbReference type="EMBL" id="KQ086191">
    <property type="protein sequence ID" value="KLO06629.1"/>
    <property type="molecule type" value="Genomic_DNA"/>
</dbReference>
<feature type="transmembrane region" description="Helical" evidence="1">
    <location>
        <begin position="171"/>
        <end position="192"/>
    </location>
</feature>
<sequence>MYLYYMAFPKDRLSIKMLVYGVYLIETAQTIIIIHDAFKAYAVGFGSFAAVESAQLEWLTTPTFTGIVSCSVQVYYAYRLSILSGMKIIPIFITATALVQGIAGVIQGVEAHLASSFTNFGTNVFNNSIAVWLIGSAVCDIIVAISMTIVLVRIDSQIAQTQAVISRLIRLVVETGCLTAFSATSAIVLYFAFPHNTYFGTLGLILAKLYSNSLLVIFNSRLRIVDGRSDMTDSILILKQGRENGSPLRDIHTVNLGEREIRSEAKAWSDTDVGNSVHSIAMS</sequence>
<name>A0A0H2R477_9AGAM</name>
<feature type="transmembrane region" description="Helical" evidence="1">
    <location>
        <begin position="129"/>
        <end position="151"/>
    </location>
</feature>
<evidence type="ECO:0000313" key="3">
    <source>
        <dbReference type="EMBL" id="KLO06629.1"/>
    </source>
</evidence>